<sequence>MRKQVAVILLLTVFLTGCKENIEKEKKLKGEDTSRSEPNYRAFSVPLAASFHHYFESLHKAGRFNGNVLIYRDGQLFKESYGYSNFRNRDSLKLNHKFQLASASKPFTATAVMQLVQRGKINLSDSIQKYFPNFPYDGITVRRLLNHRSGLGNYMYITDSLWQNREIPMCNENALDSFIKEEPAIYYPPNSRFDYCNTNYFLLSAIVEKVSGLSFESYMAKYIFDPLEMKNSLVYSNMDYRDLDSVAVGHNAYGSPKADFYLNGVVGDKGLFTTVEDMFRFERALTNGKVLLPAYRDLMEVPNSKLNRKHKSYGLGWRIKYVKNGEKVVYHNGWWRGYRTYFIRVPARDIVIIALTNSMRGSFLKTNELVGLVLEE</sequence>
<dbReference type="OrthoDB" id="9793489at2"/>
<comment type="caution">
    <text evidence="2">The sequence shown here is derived from an EMBL/GenBank/DDBJ whole genome shotgun (WGS) entry which is preliminary data.</text>
</comment>
<keyword evidence="3" id="KW-1185">Reference proteome</keyword>
<organism evidence="2 3">
    <name type="scientific">Salibacter halophilus</name>
    <dbReference type="NCBI Taxonomy" id="1803916"/>
    <lineage>
        <taxon>Bacteria</taxon>
        <taxon>Pseudomonadati</taxon>
        <taxon>Bacteroidota</taxon>
        <taxon>Flavobacteriia</taxon>
        <taxon>Flavobacteriales</taxon>
        <taxon>Salibacteraceae</taxon>
        <taxon>Salibacter</taxon>
    </lineage>
</organism>
<dbReference type="SUPFAM" id="SSF56601">
    <property type="entry name" value="beta-lactamase/transpeptidase-like"/>
    <property type="match status" value="1"/>
</dbReference>
<dbReference type="InterPro" id="IPR001466">
    <property type="entry name" value="Beta-lactam-related"/>
</dbReference>
<gene>
    <name evidence="2" type="ORF">F3059_04855</name>
</gene>
<evidence type="ECO:0000313" key="3">
    <source>
        <dbReference type="Proteomes" id="UP000435357"/>
    </source>
</evidence>
<dbReference type="Gene3D" id="3.40.710.10">
    <property type="entry name" value="DD-peptidase/beta-lactamase superfamily"/>
    <property type="match status" value="1"/>
</dbReference>
<accession>A0A6N6M6P0</accession>
<proteinExistence type="predicted"/>
<dbReference type="InterPro" id="IPR050491">
    <property type="entry name" value="AmpC-like"/>
</dbReference>
<dbReference type="PANTHER" id="PTHR46825:SF9">
    <property type="entry name" value="BETA-LACTAMASE-RELATED DOMAIN-CONTAINING PROTEIN"/>
    <property type="match status" value="1"/>
</dbReference>
<evidence type="ECO:0000259" key="1">
    <source>
        <dbReference type="Pfam" id="PF00144"/>
    </source>
</evidence>
<evidence type="ECO:0000313" key="2">
    <source>
        <dbReference type="EMBL" id="KAB1065287.1"/>
    </source>
</evidence>
<dbReference type="AlphaFoldDB" id="A0A6N6M6P0"/>
<name>A0A6N6M6P0_9FLAO</name>
<dbReference type="Proteomes" id="UP000435357">
    <property type="component" value="Unassembled WGS sequence"/>
</dbReference>
<dbReference type="PROSITE" id="PS51257">
    <property type="entry name" value="PROKAR_LIPOPROTEIN"/>
    <property type="match status" value="1"/>
</dbReference>
<dbReference type="InterPro" id="IPR012338">
    <property type="entry name" value="Beta-lactam/transpept-like"/>
</dbReference>
<reference evidence="2 3" key="1">
    <citation type="submission" date="2019-09" db="EMBL/GenBank/DDBJ databases">
        <title>Genomes of Cryomorphaceae.</title>
        <authorList>
            <person name="Bowman J.P."/>
        </authorList>
    </citation>
    <scope>NUCLEOTIDE SEQUENCE [LARGE SCALE GENOMIC DNA]</scope>
    <source>
        <strain evidence="2 3">KCTC 52047</strain>
    </source>
</reference>
<dbReference type="RefSeq" id="WP_151166996.1">
    <property type="nucleotide sequence ID" value="NZ_WACR01000003.1"/>
</dbReference>
<dbReference type="Pfam" id="PF00144">
    <property type="entry name" value="Beta-lactamase"/>
    <property type="match status" value="1"/>
</dbReference>
<dbReference type="EMBL" id="WACR01000003">
    <property type="protein sequence ID" value="KAB1065287.1"/>
    <property type="molecule type" value="Genomic_DNA"/>
</dbReference>
<protein>
    <submittedName>
        <fullName evidence="2">Beta-lactamase family protein</fullName>
    </submittedName>
</protein>
<dbReference type="PANTHER" id="PTHR46825">
    <property type="entry name" value="D-ALANYL-D-ALANINE-CARBOXYPEPTIDASE/ENDOPEPTIDASE AMPH"/>
    <property type="match status" value="1"/>
</dbReference>
<feature type="domain" description="Beta-lactamase-related" evidence="1">
    <location>
        <begin position="61"/>
        <end position="371"/>
    </location>
</feature>